<comment type="caution">
    <text evidence="1">The sequence shown here is derived from an EMBL/GenBank/DDBJ whole genome shotgun (WGS) entry which is preliminary data.</text>
</comment>
<dbReference type="EMBL" id="JAVRFF010000012">
    <property type="protein sequence ID" value="MDT0473025.1"/>
    <property type="molecule type" value="Genomic_DNA"/>
</dbReference>
<evidence type="ECO:0000313" key="1">
    <source>
        <dbReference type="EMBL" id="MDT0473025.1"/>
    </source>
</evidence>
<reference evidence="1" key="1">
    <citation type="submission" date="2024-05" db="EMBL/GenBank/DDBJ databases">
        <title>30 novel species of actinomycetes from the DSMZ collection.</title>
        <authorList>
            <person name="Nouioui I."/>
        </authorList>
    </citation>
    <scope>NUCLEOTIDE SEQUENCE</scope>
    <source>
        <strain evidence="1">DSM 41014</strain>
    </source>
</reference>
<proteinExistence type="predicted"/>
<accession>A0ABU2UIN2</accession>
<evidence type="ECO:0008006" key="3">
    <source>
        <dbReference type="Google" id="ProtNLM"/>
    </source>
</evidence>
<gene>
    <name evidence="1" type="ORF">RM863_12910</name>
</gene>
<name>A0ABU2UIN2_9ACTN</name>
<sequence length="58" mass="6210">MTAAPGSVRPRGADAEYRALLDHCHTCQRCRTATAVACPAAGELRRAWMRAQRAGGGR</sequence>
<dbReference type="RefSeq" id="WP_311635099.1">
    <property type="nucleotide sequence ID" value="NZ_JAVRFF010000012.1"/>
</dbReference>
<dbReference type="Proteomes" id="UP001180489">
    <property type="component" value="Unassembled WGS sequence"/>
</dbReference>
<protein>
    <recommendedName>
        <fullName evidence="3">4Fe-4S Wbl-type domain-containing protein</fullName>
    </recommendedName>
</protein>
<organism evidence="1 2">
    <name type="scientific">Streptomyces hintoniae</name>
    <dbReference type="NCBI Taxonomy" id="3075521"/>
    <lineage>
        <taxon>Bacteria</taxon>
        <taxon>Bacillati</taxon>
        <taxon>Actinomycetota</taxon>
        <taxon>Actinomycetes</taxon>
        <taxon>Kitasatosporales</taxon>
        <taxon>Streptomycetaceae</taxon>
        <taxon>Streptomyces</taxon>
    </lineage>
</organism>
<keyword evidence="2" id="KW-1185">Reference proteome</keyword>
<evidence type="ECO:0000313" key="2">
    <source>
        <dbReference type="Proteomes" id="UP001180489"/>
    </source>
</evidence>